<evidence type="ECO:0000256" key="1">
    <source>
        <dbReference type="ARBA" id="ARBA00009080"/>
    </source>
</evidence>
<dbReference type="InterPro" id="IPR036291">
    <property type="entry name" value="NAD(P)-bd_dom_sf"/>
</dbReference>
<dbReference type="EMBL" id="AP021874">
    <property type="protein sequence ID" value="BBO69858.1"/>
    <property type="molecule type" value="Genomic_DNA"/>
</dbReference>
<dbReference type="GO" id="GO:0051287">
    <property type="term" value="F:NAD binding"/>
    <property type="evidence" value="ECO:0007669"/>
    <property type="project" value="InterPro"/>
</dbReference>
<dbReference type="GO" id="GO:0050661">
    <property type="term" value="F:NADP binding"/>
    <property type="evidence" value="ECO:0007669"/>
    <property type="project" value="InterPro"/>
</dbReference>
<dbReference type="PANTHER" id="PTHR43060">
    <property type="entry name" value="3-HYDROXYISOBUTYRATE DEHYDROGENASE-LIKE 1, MITOCHONDRIAL-RELATED"/>
    <property type="match status" value="1"/>
</dbReference>
<dbReference type="Gene3D" id="1.10.1040.10">
    <property type="entry name" value="N-(1-d-carboxylethyl)-l-norvaline Dehydrogenase, domain 2"/>
    <property type="match status" value="1"/>
</dbReference>
<feature type="domain" description="6-phosphogluconate dehydrogenase NADP-binding" evidence="5">
    <location>
        <begin position="4"/>
        <end position="163"/>
    </location>
</feature>
<evidence type="ECO:0000259" key="5">
    <source>
        <dbReference type="Pfam" id="PF03446"/>
    </source>
</evidence>
<name>A0A5K7YM05_9BACT</name>
<dbReference type="InterPro" id="IPR002204">
    <property type="entry name" value="3-OH-isobutyrate_DH-rel_CS"/>
</dbReference>
<keyword evidence="8" id="KW-1185">Reference proteome</keyword>
<proteinExistence type="inferred from homology"/>
<dbReference type="InterPro" id="IPR013328">
    <property type="entry name" value="6PGD_dom2"/>
</dbReference>
<dbReference type="AlphaFoldDB" id="A0A5K7YM05"/>
<keyword evidence="2" id="KW-0560">Oxidoreductase</keyword>
<dbReference type="InterPro" id="IPR015815">
    <property type="entry name" value="HIBADH-related"/>
</dbReference>
<evidence type="ECO:0000313" key="7">
    <source>
        <dbReference type="EMBL" id="BBO69858.1"/>
    </source>
</evidence>
<evidence type="ECO:0000256" key="4">
    <source>
        <dbReference type="PIRSR" id="PIRSR000103-1"/>
    </source>
</evidence>
<dbReference type="PANTHER" id="PTHR43060:SF15">
    <property type="entry name" value="3-HYDROXYISOBUTYRATE DEHYDROGENASE-LIKE 1, MITOCHONDRIAL-RELATED"/>
    <property type="match status" value="1"/>
</dbReference>
<dbReference type="SUPFAM" id="SSF51735">
    <property type="entry name" value="NAD(P)-binding Rossmann-fold domains"/>
    <property type="match status" value="1"/>
</dbReference>
<dbReference type="SUPFAM" id="SSF48179">
    <property type="entry name" value="6-phosphogluconate dehydrogenase C-terminal domain-like"/>
    <property type="match status" value="1"/>
</dbReference>
<dbReference type="GO" id="GO:0016491">
    <property type="term" value="F:oxidoreductase activity"/>
    <property type="evidence" value="ECO:0007669"/>
    <property type="project" value="UniProtKB-KW"/>
</dbReference>
<dbReference type="PIRSF" id="PIRSF000103">
    <property type="entry name" value="HIBADH"/>
    <property type="match status" value="1"/>
</dbReference>
<dbReference type="RefSeq" id="WP_155317851.1">
    <property type="nucleotide sequence ID" value="NZ_AP021874.1"/>
</dbReference>
<protein>
    <submittedName>
        <fullName evidence="7">Tartronate semialdehyde reductase</fullName>
    </submittedName>
</protein>
<dbReference type="KEGG" id="dalk:DSCA_37880"/>
<feature type="domain" description="3-hydroxyisobutyrate dehydrogenase-like NAD-binding" evidence="6">
    <location>
        <begin position="166"/>
        <end position="266"/>
    </location>
</feature>
<accession>A0A5K7YM05</accession>
<dbReference type="PROSITE" id="PS00895">
    <property type="entry name" value="3_HYDROXYISOBUT_DH"/>
    <property type="match status" value="1"/>
</dbReference>
<evidence type="ECO:0000313" key="8">
    <source>
        <dbReference type="Proteomes" id="UP000427906"/>
    </source>
</evidence>
<dbReference type="Gene3D" id="3.40.50.720">
    <property type="entry name" value="NAD(P)-binding Rossmann-like Domain"/>
    <property type="match status" value="1"/>
</dbReference>
<feature type="active site" evidence="4">
    <location>
        <position position="172"/>
    </location>
</feature>
<dbReference type="Pfam" id="PF03446">
    <property type="entry name" value="NAD_binding_2"/>
    <property type="match status" value="1"/>
</dbReference>
<reference evidence="7 8" key="1">
    <citation type="submission" date="2019-11" db="EMBL/GenBank/DDBJ databases">
        <title>Comparative genomics of hydrocarbon-degrading Desulfosarcina strains.</title>
        <authorList>
            <person name="Watanabe M."/>
            <person name="Kojima H."/>
            <person name="Fukui M."/>
        </authorList>
    </citation>
    <scope>NUCLEOTIDE SEQUENCE [LARGE SCALE GENOMIC DNA]</scope>
    <source>
        <strain evidence="7 8">PL12</strain>
    </source>
</reference>
<dbReference type="GO" id="GO:0016054">
    <property type="term" value="P:organic acid catabolic process"/>
    <property type="evidence" value="ECO:0007669"/>
    <property type="project" value="UniProtKB-ARBA"/>
</dbReference>
<dbReference type="OrthoDB" id="9804542at2"/>
<evidence type="ECO:0000256" key="3">
    <source>
        <dbReference type="ARBA" id="ARBA00023027"/>
    </source>
</evidence>
<keyword evidence="3" id="KW-0520">NAD</keyword>
<dbReference type="InterPro" id="IPR029154">
    <property type="entry name" value="HIBADH-like_NADP-bd"/>
</dbReference>
<sequence length="269" mass="29074">MKTKLGFIGLGEMGFPMAKNLVKKGFPITVYDLDHEPLKQLKAMGAETASGPDAVAENSDLVMVIVRTTDQVRKVLFDDNGVVSADTTPSAVAVMSTISPVDAGEMAALAKEKNIEFLDAPVSGARERAETGKLTIMVGGERNAFQKFLPVFDTLGSKIVHVGGVGAGEYAKLINNMFLLVHMCAAYEAVSLAECAGMDPSEVFDIVKSGTGQSWVIDNWETVHGWKKNYFEGGTLDLIYKDIDITLSIGEKKKIPLYLSSLSKQLGRY</sequence>
<evidence type="ECO:0000256" key="2">
    <source>
        <dbReference type="ARBA" id="ARBA00023002"/>
    </source>
</evidence>
<dbReference type="Pfam" id="PF14833">
    <property type="entry name" value="NAD_binding_11"/>
    <property type="match status" value="1"/>
</dbReference>
<dbReference type="Proteomes" id="UP000427906">
    <property type="component" value="Chromosome"/>
</dbReference>
<dbReference type="InterPro" id="IPR006115">
    <property type="entry name" value="6PGDH_NADP-bd"/>
</dbReference>
<gene>
    <name evidence="7" type="ORF">DSCA_37880</name>
</gene>
<evidence type="ECO:0000259" key="6">
    <source>
        <dbReference type="Pfam" id="PF14833"/>
    </source>
</evidence>
<dbReference type="InterPro" id="IPR008927">
    <property type="entry name" value="6-PGluconate_DH-like_C_sf"/>
</dbReference>
<comment type="similarity">
    <text evidence="1">Belongs to the HIBADH-related family.</text>
</comment>
<organism evidence="7 8">
    <name type="scientific">Desulfosarcina alkanivorans</name>
    <dbReference type="NCBI Taxonomy" id="571177"/>
    <lineage>
        <taxon>Bacteria</taxon>
        <taxon>Pseudomonadati</taxon>
        <taxon>Thermodesulfobacteriota</taxon>
        <taxon>Desulfobacteria</taxon>
        <taxon>Desulfobacterales</taxon>
        <taxon>Desulfosarcinaceae</taxon>
        <taxon>Desulfosarcina</taxon>
    </lineage>
</organism>